<reference evidence="2" key="1">
    <citation type="submission" date="2021-03" db="EMBL/GenBank/DDBJ databases">
        <authorList>
            <person name="Tran Van P."/>
        </authorList>
    </citation>
    <scope>NUCLEOTIDE SEQUENCE</scope>
</reference>
<name>A0ABN7NFY3_TIMPD</name>
<organism evidence="2 3">
    <name type="scientific">Timema podura</name>
    <name type="common">Walking stick</name>
    <dbReference type="NCBI Taxonomy" id="61482"/>
    <lineage>
        <taxon>Eukaryota</taxon>
        <taxon>Metazoa</taxon>
        <taxon>Ecdysozoa</taxon>
        <taxon>Arthropoda</taxon>
        <taxon>Hexapoda</taxon>
        <taxon>Insecta</taxon>
        <taxon>Pterygota</taxon>
        <taxon>Neoptera</taxon>
        <taxon>Polyneoptera</taxon>
        <taxon>Phasmatodea</taxon>
        <taxon>Timematodea</taxon>
        <taxon>Timematoidea</taxon>
        <taxon>Timematidae</taxon>
        <taxon>Timema</taxon>
    </lineage>
</organism>
<keyword evidence="3" id="KW-1185">Reference proteome</keyword>
<dbReference type="Proteomes" id="UP001153148">
    <property type="component" value="Unassembled WGS sequence"/>
</dbReference>
<comment type="caution">
    <text evidence="2">The sequence shown here is derived from an EMBL/GenBank/DDBJ whole genome shotgun (WGS) entry which is preliminary data.</text>
</comment>
<dbReference type="EMBL" id="CAJPIN010001733">
    <property type="protein sequence ID" value="CAG2054793.1"/>
    <property type="molecule type" value="Genomic_DNA"/>
</dbReference>
<proteinExistence type="predicted"/>
<evidence type="ECO:0000313" key="2">
    <source>
        <dbReference type="EMBL" id="CAG2054793.1"/>
    </source>
</evidence>
<evidence type="ECO:0000256" key="1">
    <source>
        <dbReference type="SAM" id="MobiDB-lite"/>
    </source>
</evidence>
<evidence type="ECO:0000313" key="3">
    <source>
        <dbReference type="Proteomes" id="UP001153148"/>
    </source>
</evidence>
<protein>
    <submittedName>
        <fullName evidence="2">Uncharacterized protein</fullName>
    </submittedName>
</protein>
<feature type="region of interest" description="Disordered" evidence="1">
    <location>
        <begin position="1"/>
        <end position="23"/>
    </location>
</feature>
<accession>A0ABN7NFY3</accession>
<gene>
    <name evidence="2" type="ORF">TPAB3V08_LOCUS1811</name>
</gene>
<feature type="non-terminal residue" evidence="2">
    <location>
        <position position="173"/>
    </location>
</feature>
<sequence>MCPVMAVPLDRGSARNGDGKTNKIETKKTHIGGRTIFPVILVLEWIADDGEIWVRASAVAIHQVIVLRGCLATWTQQYHETTWLKKLEETASNHFKHKMMRTCILDWSKWSDLRAGERILNEQVDTQYRNKLQIRSLQHWKQFVSESCKRKDTLTRVILRHHETVTRRVFLGW</sequence>